<sequence>MQKIVVLIPFRNVGGYIVDCVNSLLNQEYINYEAYLLDDQSDDGTLDLITEEFDHIHKIRNETRLGPMGNIFRALKELSFDEEDIIVLLDGDDYIFGEFAFQILNDKYQKGTLLTHGQYITNYGVVGNCSAYSEEEFRQLRNAPWKASHLKTFKYKLFKTLLKADPQGKNFKYKDGSFFKASSDMGIMIPLMEIAGYHNVEFISNVVYCYRLHSQNDHASARGRQLQLEAENYIRRQLPPLERLF</sequence>
<dbReference type="Pfam" id="PF00535">
    <property type="entry name" value="Glycos_transf_2"/>
    <property type="match status" value="1"/>
</dbReference>
<dbReference type="EMBL" id="JAUJEB010000003">
    <property type="protein sequence ID" value="MDN5213732.1"/>
    <property type="molecule type" value="Genomic_DNA"/>
</dbReference>
<proteinExistence type="predicted"/>
<dbReference type="InterPro" id="IPR001173">
    <property type="entry name" value="Glyco_trans_2-like"/>
</dbReference>
<dbReference type="Proteomes" id="UP001172083">
    <property type="component" value="Unassembled WGS sequence"/>
</dbReference>
<evidence type="ECO:0000313" key="3">
    <source>
        <dbReference type="Proteomes" id="UP001172083"/>
    </source>
</evidence>
<comment type="caution">
    <text evidence="2">The sequence shown here is derived from an EMBL/GenBank/DDBJ whole genome shotgun (WGS) entry which is preliminary data.</text>
</comment>
<gene>
    <name evidence="2" type="ORF">QQ020_16790</name>
</gene>
<feature type="domain" description="Glycosyltransferase 2-like" evidence="1">
    <location>
        <begin position="6"/>
        <end position="146"/>
    </location>
</feature>
<accession>A0ABT8L7J5</accession>
<organism evidence="2 3">
    <name type="scientific">Agaribacillus aureus</name>
    <dbReference type="NCBI Taxonomy" id="3051825"/>
    <lineage>
        <taxon>Bacteria</taxon>
        <taxon>Pseudomonadati</taxon>
        <taxon>Bacteroidota</taxon>
        <taxon>Cytophagia</taxon>
        <taxon>Cytophagales</taxon>
        <taxon>Splendidivirgaceae</taxon>
        <taxon>Agaribacillus</taxon>
    </lineage>
</organism>
<dbReference type="Gene3D" id="3.90.550.10">
    <property type="entry name" value="Spore Coat Polysaccharide Biosynthesis Protein SpsA, Chain A"/>
    <property type="match status" value="1"/>
</dbReference>
<dbReference type="SUPFAM" id="SSF53448">
    <property type="entry name" value="Nucleotide-diphospho-sugar transferases"/>
    <property type="match status" value="1"/>
</dbReference>
<protein>
    <submittedName>
        <fullName evidence="2">Glycosyltransferase family 2 protein</fullName>
        <ecNumber evidence="2">2.4.-.-</ecNumber>
    </submittedName>
</protein>
<dbReference type="InterPro" id="IPR029044">
    <property type="entry name" value="Nucleotide-diphossugar_trans"/>
</dbReference>
<keyword evidence="2" id="KW-0328">Glycosyltransferase</keyword>
<name>A0ABT8L7J5_9BACT</name>
<dbReference type="RefSeq" id="WP_346759069.1">
    <property type="nucleotide sequence ID" value="NZ_JAUJEB010000003.1"/>
</dbReference>
<dbReference type="EC" id="2.4.-.-" evidence="2"/>
<reference evidence="2" key="1">
    <citation type="submission" date="2023-06" db="EMBL/GenBank/DDBJ databases">
        <title>Genomic of Agaribacillus aureum.</title>
        <authorList>
            <person name="Wang G."/>
        </authorList>
    </citation>
    <scope>NUCLEOTIDE SEQUENCE</scope>
    <source>
        <strain evidence="2">BMA12</strain>
    </source>
</reference>
<evidence type="ECO:0000259" key="1">
    <source>
        <dbReference type="Pfam" id="PF00535"/>
    </source>
</evidence>
<evidence type="ECO:0000313" key="2">
    <source>
        <dbReference type="EMBL" id="MDN5213732.1"/>
    </source>
</evidence>
<dbReference type="PANTHER" id="PTHR43685:SF2">
    <property type="entry name" value="GLYCOSYLTRANSFERASE 2-LIKE DOMAIN-CONTAINING PROTEIN"/>
    <property type="match status" value="1"/>
</dbReference>
<dbReference type="InterPro" id="IPR050834">
    <property type="entry name" value="Glycosyltransf_2"/>
</dbReference>
<keyword evidence="2" id="KW-0808">Transferase</keyword>
<dbReference type="CDD" id="cd00761">
    <property type="entry name" value="Glyco_tranf_GTA_type"/>
    <property type="match status" value="1"/>
</dbReference>
<keyword evidence="3" id="KW-1185">Reference proteome</keyword>
<dbReference type="GO" id="GO:0016757">
    <property type="term" value="F:glycosyltransferase activity"/>
    <property type="evidence" value="ECO:0007669"/>
    <property type="project" value="UniProtKB-KW"/>
</dbReference>
<dbReference type="PANTHER" id="PTHR43685">
    <property type="entry name" value="GLYCOSYLTRANSFERASE"/>
    <property type="match status" value="1"/>
</dbReference>